<dbReference type="Gene3D" id="1.20.141.10">
    <property type="entry name" value="Chitosanase, subunit A, domain 1"/>
    <property type="match status" value="1"/>
</dbReference>
<name>A0ABV2L3C6_9HYPH</name>
<proteinExistence type="predicted"/>
<dbReference type="CDD" id="cd13926">
    <property type="entry name" value="N-acetylmuramidase_GH108"/>
    <property type="match status" value="1"/>
</dbReference>
<dbReference type="Pfam" id="PF05838">
    <property type="entry name" value="Glyco_hydro_108"/>
    <property type="match status" value="1"/>
</dbReference>
<sequence length="241" mass="24962">MAAANFERALPLVLKHEGGYVDHPKDPGGATNLGVTIGTLSSWLGRTATKADVKALTRATVAPIYRKNYWAAIRADELPAGLDYAVFDFAVNSGPKRAAMALQRAVGVADDGVIGSITLANVANRPVDATIERIMADRMTFLRRLSTWPTFGKGWTARCDGVLKEALAMATAAPLPVPPVAVSPLPAPAAPAGPLVAPAPRASGSVAAPAPALPGPSTAPAPAKPGLGTRLASWFMRPWFG</sequence>
<feature type="domain" description="TtsA-like Glycoside hydrolase family 108" evidence="1">
    <location>
        <begin position="12"/>
        <end position="94"/>
    </location>
</feature>
<evidence type="ECO:0000259" key="1">
    <source>
        <dbReference type="Pfam" id="PF05838"/>
    </source>
</evidence>
<dbReference type="SUPFAM" id="SSF53955">
    <property type="entry name" value="Lysozyme-like"/>
    <property type="match status" value="1"/>
</dbReference>
<gene>
    <name evidence="2" type="ORF">ABID43_001864</name>
</gene>
<comment type="caution">
    <text evidence="2">The sequence shown here is derived from an EMBL/GenBank/DDBJ whole genome shotgun (WGS) entry which is preliminary data.</text>
</comment>
<accession>A0ABV2L3C6</accession>
<dbReference type="RefSeq" id="WP_238278489.1">
    <property type="nucleotide sequence ID" value="NZ_BPQL01000037.1"/>
</dbReference>
<evidence type="ECO:0000313" key="2">
    <source>
        <dbReference type="EMBL" id="MET3692328.1"/>
    </source>
</evidence>
<organism evidence="2 3">
    <name type="scientific">Methylobacterium goesingense</name>
    <dbReference type="NCBI Taxonomy" id="243690"/>
    <lineage>
        <taxon>Bacteria</taxon>
        <taxon>Pseudomonadati</taxon>
        <taxon>Pseudomonadota</taxon>
        <taxon>Alphaproteobacteria</taxon>
        <taxon>Hyphomicrobiales</taxon>
        <taxon>Methylobacteriaceae</taxon>
        <taxon>Methylobacterium</taxon>
    </lineage>
</organism>
<protein>
    <submittedName>
        <fullName evidence="2">Lysozyme family protein</fullName>
    </submittedName>
</protein>
<keyword evidence="3" id="KW-1185">Reference proteome</keyword>
<evidence type="ECO:0000313" key="3">
    <source>
        <dbReference type="Proteomes" id="UP001549145"/>
    </source>
</evidence>
<dbReference type="EMBL" id="JBEPMM010000004">
    <property type="protein sequence ID" value="MET3692328.1"/>
    <property type="molecule type" value="Genomic_DNA"/>
</dbReference>
<dbReference type="InterPro" id="IPR008565">
    <property type="entry name" value="TtsA-like_GH18_dom"/>
</dbReference>
<dbReference type="InterPro" id="IPR023346">
    <property type="entry name" value="Lysozyme-like_dom_sf"/>
</dbReference>
<dbReference type="Proteomes" id="UP001549145">
    <property type="component" value="Unassembled WGS sequence"/>
</dbReference>
<reference evidence="2 3" key="1">
    <citation type="submission" date="2024-06" db="EMBL/GenBank/DDBJ databases">
        <title>Genomic Encyclopedia of Type Strains, Phase IV (KMG-IV): sequencing the most valuable type-strain genomes for metagenomic binning, comparative biology and taxonomic classification.</title>
        <authorList>
            <person name="Goeker M."/>
        </authorList>
    </citation>
    <scope>NUCLEOTIDE SEQUENCE [LARGE SCALE GENOMIC DNA]</scope>
    <source>
        <strain evidence="2 3">DSM 21331</strain>
    </source>
</reference>